<dbReference type="EMBL" id="JAIVGD010000002">
    <property type="protein sequence ID" value="KAH0779565.1"/>
    <property type="molecule type" value="Genomic_DNA"/>
</dbReference>
<organism evidence="1 2">
    <name type="scientific">Solanum tuberosum</name>
    <name type="common">Potato</name>
    <dbReference type="NCBI Taxonomy" id="4113"/>
    <lineage>
        <taxon>Eukaryota</taxon>
        <taxon>Viridiplantae</taxon>
        <taxon>Streptophyta</taxon>
        <taxon>Embryophyta</taxon>
        <taxon>Tracheophyta</taxon>
        <taxon>Spermatophyta</taxon>
        <taxon>Magnoliopsida</taxon>
        <taxon>eudicotyledons</taxon>
        <taxon>Gunneridae</taxon>
        <taxon>Pentapetalae</taxon>
        <taxon>asterids</taxon>
        <taxon>lamiids</taxon>
        <taxon>Solanales</taxon>
        <taxon>Solanaceae</taxon>
        <taxon>Solanoideae</taxon>
        <taxon>Solaneae</taxon>
        <taxon>Solanum</taxon>
    </lineage>
</organism>
<gene>
    <name evidence="1" type="ORF">KY290_005992</name>
</gene>
<accession>A0ABQ7WHS8</accession>
<evidence type="ECO:0000313" key="1">
    <source>
        <dbReference type="EMBL" id="KAH0779565.1"/>
    </source>
</evidence>
<sequence length="71" mass="8031">MASPLLYIGLFPSYVKQLPELCDDFSFYRDPSIQLSSELYSGNQCLELLTVVAVVTVMANYGWEMNNDNSE</sequence>
<protein>
    <submittedName>
        <fullName evidence="1">Uncharacterized protein</fullName>
    </submittedName>
</protein>
<keyword evidence="2" id="KW-1185">Reference proteome</keyword>
<evidence type="ECO:0000313" key="2">
    <source>
        <dbReference type="Proteomes" id="UP000826656"/>
    </source>
</evidence>
<name>A0ABQ7WHS8_SOLTU</name>
<reference evidence="1 2" key="1">
    <citation type="journal article" date="2021" name="bioRxiv">
        <title>Chromosome-scale and haplotype-resolved genome assembly of a tetraploid potato cultivar.</title>
        <authorList>
            <person name="Sun H."/>
            <person name="Jiao W.-B."/>
            <person name="Krause K."/>
            <person name="Campoy J.A."/>
            <person name="Goel M."/>
            <person name="Folz-Donahue K."/>
            <person name="Kukat C."/>
            <person name="Huettel B."/>
            <person name="Schneeberger K."/>
        </authorList>
    </citation>
    <scope>NUCLEOTIDE SEQUENCE [LARGE SCALE GENOMIC DNA]</scope>
    <source>
        <strain evidence="1">SolTubOtavaFocal</strain>
        <tissue evidence="1">Leaves</tissue>
    </source>
</reference>
<dbReference type="Proteomes" id="UP000826656">
    <property type="component" value="Unassembled WGS sequence"/>
</dbReference>
<proteinExistence type="predicted"/>
<comment type="caution">
    <text evidence="1">The sequence shown here is derived from an EMBL/GenBank/DDBJ whole genome shotgun (WGS) entry which is preliminary data.</text>
</comment>